<dbReference type="Pfam" id="PF00155">
    <property type="entry name" value="Aminotran_1_2"/>
    <property type="match status" value="1"/>
</dbReference>
<dbReference type="Proteomes" id="UP000774130">
    <property type="component" value="Unassembled WGS sequence"/>
</dbReference>
<evidence type="ECO:0000313" key="5">
    <source>
        <dbReference type="EMBL" id="MBV7390967.1"/>
    </source>
</evidence>
<keyword evidence="5" id="KW-0808">Transferase</keyword>
<evidence type="ECO:0000256" key="1">
    <source>
        <dbReference type="ARBA" id="ARBA00001933"/>
    </source>
</evidence>
<name>A0ABS6TDL6_9ENTE</name>
<dbReference type="InterPro" id="IPR004839">
    <property type="entry name" value="Aminotransferase_I/II_large"/>
</dbReference>
<keyword evidence="6" id="KW-1185">Reference proteome</keyword>
<dbReference type="InterPro" id="IPR051798">
    <property type="entry name" value="Class-II_PLP-Dep_Aminotrans"/>
</dbReference>
<gene>
    <name evidence="5" type="ORF">KUA55_09755</name>
</gene>
<accession>A0ABS6TDL6</accession>
<dbReference type="InterPro" id="IPR027619">
    <property type="entry name" value="C-S_lyase_PatB-like"/>
</dbReference>
<keyword evidence="5" id="KW-0032">Aminotransferase</keyword>
<feature type="domain" description="Aminotransferase class I/classII large" evidence="4">
    <location>
        <begin position="32"/>
        <end position="367"/>
    </location>
</feature>
<keyword evidence="3" id="KW-0456">Lyase</keyword>
<protein>
    <submittedName>
        <fullName evidence="5">Pyridoxal phosphate-dependent aminotransferase</fullName>
    </submittedName>
</protein>
<comment type="caution">
    <text evidence="5">The sequence shown here is derived from an EMBL/GenBank/DDBJ whole genome shotgun (WGS) entry which is preliminary data.</text>
</comment>
<evidence type="ECO:0000256" key="3">
    <source>
        <dbReference type="ARBA" id="ARBA00023239"/>
    </source>
</evidence>
<organism evidence="5 6">
    <name type="scientific">Enterococcus alishanensis</name>
    <dbReference type="NCBI Taxonomy" id="1303817"/>
    <lineage>
        <taxon>Bacteria</taxon>
        <taxon>Bacillati</taxon>
        <taxon>Bacillota</taxon>
        <taxon>Bacilli</taxon>
        <taxon>Lactobacillales</taxon>
        <taxon>Enterococcaceae</taxon>
        <taxon>Enterococcus</taxon>
    </lineage>
</organism>
<dbReference type="RefSeq" id="WP_218326177.1">
    <property type="nucleotide sequence ID" value="NZ_JAHUZB010000003.1"/>
</dbReference>
<dbReference type="PANTHER" id="PTHR43525">
    <property type="entry name" value="PROTEIN MALY"/>
    <property type="match status" value="1"/>
</dbReference>
<dbReference type="CDD" id="cd00609">
    <property type="entry name" value="AAT_like"/>
    <property type="match status" value="1"/>
</dbReference>
<reference evidence="5 6" key="1">
    <citation type="submission" date="2021-06" db="EMBL/GenBank/DDBJ databases">
        <title>Enterococcus alishanensis sp. nov., a novel lactic acid bacterium isolated from fresh coffee beans.</title>
        <authorList>
            <person name="Chen Y.-S."/>
        </authorList>
    </citation>
    <scope>NUCLEOTIDE SEQUENCE [LARGE SCALE GENOMIC DNA]</scope>
    <source>
        <strain evidence="5 6">ALS3</strain>
    </source>
</reference>
<comment type="cofactor">
    <cofactor evidence="1">
        <name>pyridoxal 5'-phosphate</name>
        <dbReference type="ChEBI" id="CHEBI:597326"/>
    </cofactor>
</comment>
<evidence type="ECO:0000313" key="6">
    <source>
        <dbReference type="Proteomes" id="UP000774130"/>
    </source>
</evidence>
<dbReference type="PANTHER" id="PTHR43525:SF1">
    <property type="entry name" value="PROTEIN MALY"/>
    <property type="match status" value="1"/>
</dbReference>
<evidence type="ECO:0000259" key="4">
    <source>
        <dbReference type="Pfam" id="PF00155"/>
    </source>
</evidence>
<proteinExistence type="predicted"/>
<keyword evidence="2" id="KW-0663">Pyridoxal phosphate</keyword>
<dbReference type="NCBIfam" id="TIGR04350">
    <property type="entry name" value="C_S_lyase_PatB"/>
    <property type="match status" value="1"/>
</dbReference>
<dbReference type="GO" id="GO:0008483">
    <property type="term" value="F:transaminase activity"/>
    <property type="evidence" value="ECO:0007669"/>
    <property type="project" value="UniProtKB-KW"/>
</dbReference>
<evidence type="ECO:0000256" key="2">
    <source>
        <dbReference type="ARBA" id="ARBA00022898"/>
    </source>
</evidence>
<sequence>MPVDFDQLIDRRQNNSYKWDIAENELPMWVADMDFETAPAVTKALENRISQGAFGYNTVPPEFFESIQNWWWKKHQFKLATDAMMFCTGVVPAISLIVRKMTKVDDQIVLITPVYNIFFNSILNNQRQVLASEMTYQDSRYGIDYLDLEKKLADPKTTMLIFCNPHNPIGKVWDKSTLAKIGELCLLNDVLILSDEIHCDLTHPEFSYTPMAAISKEIAQQTITCWAPTKAFNLAGLQTSVIYVQNPKLFQLVHRGINIDEVAEPNTFAIQAAMAAFDEGGDWLEELKRYLTGNRRSLNQFIHDKLPEIKIISSEATYLAWLDCSRITNDSKMLADFLRKETGLILSAGDIFGGNGRQFLRWNYACPQIRLADGLDRFYQGIEKFKQNSLS</sequence>
<dbReference type="EMBL" id="JAHUZB010000003">
    <property type="protein sequence ID" value="MBV7390967.1"/>
    <property type="molecule type" value="Genomic_DNA"/>
</dbReference>